<keyword evidence="1" id="KW-0805">Transcription regulation</keyword>
<dbReference type="Pfam" id="PF12833">
    <property type="entry name" value="HTH_18"/>
    <property type="match status" value="1"/>
</dbReference>
<dbReference type="InterPro" id="IPR020449">
    <property type="entry name" value="Tscrpt_reg_AraC-type_HTH"/>
</dbReference>
<dbReference type="SUPFAM" id="SSF53822">
    <property type="entry name" value="Periplasmic binding protein-like I"/>
    <property type="match status" value="1"/>
</dbReference>
<proteinExistence type="predicted"/>
<dbReference type="PANTHER" id="PTHR30146">
    <property type="entry name" value="LACI-RELATED TRANSCRIPTIONAL REPRESSOR"/>
    <property type="match status" value="1"/>
</dbReference>
<name>A0ABW4ZD03_9BACT</name>
<comment type="caution">
    <text evidence="5">The sequence shown here is derived from an EMBL/GenBank/DDBJ whole genome shotgun (WGS) entry which is preliminary data.</text>
</comment>
<dbReference type="Gene3D" id="1.10.10.60">
    <property type="entry name" value="Homeodomain-like"/>
    <property type="match status" value="2"/>
</dbReference>
<protein>
    <submittedName>
        <fullName evidence="5">Substrate-binding domain-containing protein</fullName>
    </submittedName>
</protein>
<evidence type="ECO:0000313" key="5">
    <source>
        <dbReference type="EMBL" id="MFD2159785.1"/>
    </source>
</evidence>
<evidence type="ECO:0000313" key="6">
    <source>
        <dbReference type="Proteomes" id="UP001597389"/>
    </source>
</evidence>
<keyword evidence="3" id="KW-0804">Transcription</keyword>
<organism evidence="5 6">
    <name type="scientific">Rubritalea tangerina</name>
    <dbReference type="NCBI Taxonomy" id="430798"/>
    <lineage>
        <taxon>Bacteria</taxon>
        <taxon>Pseudomonadati</taxon>
        <taxon>Verrucomicrobiota</taxon>
        <taxon>Verrucomicrobiia</taxon>
        <taxon>Verrucomicrobiales</taxon>
        <taxon>Rubritaleaceae</taxon>
        <taxon>Rubritalea</taxon>
    </lineage>
</organism>
<dbReference type="EMBL" id="JBHUJB010000051">
    <property type="protein sequence ID" value="MFD2159785.1"/>
    <property type="molecule type" value="Genomic_DNA"/>
</dbReference>
<dbReference type="SMART" id="SM00342">
    <property type="entry name" value="HTH_ARAC"/>
    <property type="match status" value="1"/>
</dbReference>
<dbReference type="PRINTS" id="PR00032">
    <property type="entry name" value="HTHARAC"/>
</dbReference>
<evidence type="ECO:0000256" key="2">
    <source>
        <dbReference type="ARBA" id="ARBA00023125"/>
    </source>
</evidence>
<evidence type="ECO:0000259" key="4">
    <source>
        <dbReference type="PROSITE" id="PS01124"/>
    </source>
</evidence>
<dbReference type="InterPro" id="IPR046335">
    <property type="entry name" value="LacI/GalR-like_sensor"/>
</dbReference>
<sequence length="392" mass="44057">MMSKQDATSKQIAVRIPSWLGCGREIYQGIASYVTEHQLEWHIITEVDADDELKPQFIDKSWKGDGAIFFRYSDEEAEALRQQGCPVVCVSRLSQCSWVSRVNSDNRMIGRLAAEHLVSTGAPNLACWIDPERSYCLERLEGFREVAAKYNREVLVLETLASSYPSDRKWSIIREEMKQQLQQLPKPTALLARDDIAAAGLINMAQSLGIKVPEELSVLGVGNDPVLGAITLPTMSSIDIPAKEIGKEAARVLHHQMENPGEVEVVEIPIKHVVKRVSTQFFHTSDELVARACQLIKLADPEKPITVKAVCDELGVSATTLLKRFQAVMMCSPKKFIDRTRYEEACRLLETLNAPIKHVAYSLGFKSPEEFDRFFKRHAGMTPGKYRENARV</sequence>
<dbReference type="InterPro" id="IPR028082">
    <property type="entry name" value="Peripla_BP_I"/>
</dbReference>
<gene>
    <name evidence="5" type="ORF">ACFSW8_12820</name>
</gene>
<dbReference type="PANTHER" id="PTHR30146:SF24">
    <property type="entry name" value="XYLOSE OPERON REGULATORY PROTEIN"/>
    <property type="match status" value="1"/>
</dbReference>
<keyword evidence="6" id="KW-1185">Reference proteome</keyword>
<feature type="domain" description="HTH araC/xylS-type" evidence="4">
    <location>
        <begin position="290"/>
        <end position="389"/>
    </location>
</feature>
<evidence type="ECO:0000256" key="3">
    <source>
        <dbReference type="ARBA" id="ARBA00023163"/>
    </source>
</evidence>
<dbReference type="Gene3D" id="3.40.50.2300">
    <property type="match status" value="2"/>
</dbReference>
<dbReference type="Proteomes" id="UP001597389">
    <property type="component" value="Unassembled WGS sequence"/>
</dbReference>
<dbReference type="SUPFAM" id="SSF46689">
    <property type="entry name" value="Homeodomain-like"/>
    <property type="match status" value="1"/>
</dbReference>
<dbReference type="PROSITE" id="PS01124">
    <property type="entry name" value="HTH_ARAC_FAMILY_2"/>
    <property type="match status" value="1"/>
</dbReference>
<accession>A0ABW4ZD03</accession>
<dbReference type="InterPro" id="IPR009057">
    <property type="entry name" value="Homeodomain-like_sf"/>
</dbReference>
<dbReference type="InterPro" id="IPR018060">
    <property type="entry name" value="HTH_AraC"/>
</dbReference>
<dbReference type="RefSeq" id="WP_377178423.1">
    <property type="nucleotide sequence ID" value="NZ_JBHUJB010000051.1"/>
</dbReference>
<keyword evidence="2" id="KW-0238">DNA-binding</keyword>
<dbReference type="Pfam" id="PF13377">
    <property type="entry name" value="Peripla_BP_3"/>
    <property type="match status" value="1"/>
</dbReference>
<evidence type="ECO:0000256" key="1">
    <source>
        <dbReference type="ARBA" id="ARBA00023015"/>
    </source>
</evidence>
<reference evidence="6" key="1">
    <citation type="journal article" date="2019" name="Int. J. Syst. Evol. Microbiol.">
        <title>The Global Catalogue of Microorganisms (GCM) 10K type strain sequencing project: providing services to taxonomists for standard genome sequencing and annotation.</title>
        <authorList>
            <consortium name="The Broad Institute Genomics Platform"/>
            <consortium name="The Broad Institute Genome Sequencing Center for Infectious Disease"/>
            <person name="Wu L."/>
            <person name="Ma J."/>
        </authorList>
    </citation>
    <scope>NUCLEOTIDE SEQUENCE [LARGE SCALE GENOMIC DNA]</scope>
    <source>
        <strain evidence="6">CCUG 57942</strain>
    </source>
</reference>